<dbReference type="Proteomes" id="UP000499080">
    <property type="component" value="Unassembled WGS sequence"/>
</dbReference>
<reference evidence="2 3" key="1">
    <citation type="journal article" date="2019" name="Sci. Rep.">
        <title>Orb-weaving spider Araneus ventricosus genome elucidates the spidroin gene catalogue.</title>
        <authorList>
            <person name="Kono N."/>
            <person name="Nakamura H."/>
            <person name="Ohtoshi R."/>
            <person name="Moran D.A.P."/>
            <person name="Shinohara A."/>
            <person name="Yoshida Y."/>
            <person name="Fujiwara M."/>
            <person name="Mori M."/>
            <person name="Tomita M."/>
            <person name="Arakawa K."/>
        </authorList>
    </citation>
    <scope>NUCLEOTIDE SEQUENCE [LARGE SCALE GENOMIC DNA]</scope>
</reference>
<dbReference type="OrthoDB" id="9908153at2759"/>
<sequence>MNLLVRSISSLRMISEVVQSLQVYVACECGPDSNCTFSGFFQQKKCICKPGYFAVDGKCVACLSTCKNGNCVNEGGKDICKCNPGYGNYGETTCRDCDCGPDSNCTFSGPFGQKKCICKPGYREVHGKCVDCNCGEYSKSCGYNGFGHKICDCLPGYVDNHGTCDTCICKNGNCVNEGGKYICKCGPGYGNSRGTSCIGI</sequence>
<evidence type="ECO:0000259" key="1">
    <source>
        <dbReference type="SMART" id="SM00181"/>
    </source>
</evidence>
<keyword evidence="3" id="KW-1185">Reference proteome</keyword>
<accession>A0A4Y2PK88</accession>
<dbReference type="InterPro" id="IPR000742">
    <property type="entry name" value="EGF"/>
</dbReference>
<feature type="domain" description="EGF-like" evidence="1">
    <location>
        <begin position="163"/>
        <end position="198"/>
    </location>
</feature>
<gene>
    <name evidence="2" type="ORF">AVEN_176432_1</name>
</gene>
<dbReference type="SUPFAM" id="SSF57184">
    <property type="entry name" value="Growth factor receptor domain"/>
    <property type="match status" value="1"/>
</dbReference>
<feature type="domain" description="EGF-like" evidence="1">
    <location>
        <begin position="61"/>
        <end position="95"/>
    </location>
</feature>
<dbReference type="EMBL" id="BGPR01011276">
    <property type="protein sequence ID" value="GBN50486.1"/>
    <property type="molecule type" value="Genomic_DNA"/>
</dbReference>
<dbReference type="AlphaFoldDB" id="A0A4Y2PK88"/>
<comment type="caution">
    <text evidence="2">The sequence shown here is derived from an EMBL/GenBank/DDBJ whole genome shotgun (WGS) entry which is preliminary data.</text>
</comment>
<evidence type="ECO:0000313" key="2">
    <source>
        <dbReference type="EMBL" id="GBN50486.1"/>
    </source>
</evidence>
<name>A0A4Y2PK88_ARAVE</name>
<evidence type="ECO:0000313" key="3">
    <source>
        <dbReference type="Proteomes" id="UP000499080"/>
    </source>
</evidence>
<dbReference type="SMART" id="SM00181">
    <property type="entry name" value="EGF"/>
    <property type="match status" value="2"/>
</dbReference>
<dbReference type="Gene3D" id="2.90.20.10">
    <property type="entry name" value="Plasmodium vivax P25 domain"/>
    <property type="match status" value="1"/>
</dbReference>
<organism evidence="2 3">
    <name type="scientific">Araneus ventricosus</name>
    <name type="common">Orbweaver spider</name>
    <name type="synonym">Epeira ventricosa</name>
    <dbReference type="NCBI Taxonomy" id="182803"/>
    <lineage>
        <taxon>Eukaryota</taxon>
        <taxon>Metazoa</taxon>
        <taxon>Ecdysozoa</taxon>
        <taxon>Arthropoda</taxon>
        <taxon>Chelicerata</taxon>
        <taxon>Arachnida</taxon>
        <taxon>Araneae</taxon>
        <taxon>Araneomorphae</taxon>
        <taxon>Entelegynae</taxon>
        <taxon>Araneoidea</taxon>
        <taxon>Araneidae</taxon>
        <taxon>Araneus</taxon>
    </lineage>
</organism>
<protein>
    <recommendedName>
        <fullName evidence="1">EGF-like domain-containing protein</fullName>
    </recommendedName>
</protein>
<proteinExistence type="predicted"/>
<dbReference type="InterPro" id="IPR009030">
    <property type="entry name" value="Growth_fac_rcpt_cys_sf"/>
</dbReference>